<sequence>MNIKSKGVFFGLASGITWALDTLLIGIVLSKSMFNSNAMVFFLAPLVSTFFHDMLSSLWMMLYMTIRREFKAPFKKLRTRSGRFVILGALLGGPIGMTGYVLAVKYLGSSLAGSISAVYPAVGAFFAFILLKDRLTVKNWIGLFISILFIFLLGFAGGEPSQSYILGFSFILLSIFGWGMECVILAYGMKDDEITPEQALQIRQLVSAVTYGVLILPFFNAYPLVGTVLKSSEMLFIAVIALSGTASYVFYYNAIYVIGPTRAMALNISYSAWGIFLSFIILKEPVTAKIVFFSIMILVGSIITVANPEELKWMNIRKGRRAA</sequence>
<organism evidence="5 6">
    <name type="scientific">Neobacillus novalis</name>
    <dbReference type="NCBI Taxonomy" id="220687"/>
    <lineage>
        <taxon>Bacteria</taxon>
        <taxon>Bacillati</taxon>
        <taxon>Bacillota</taxon>
        <taxon>Bacilli</taxon>
        <taxon>Bacillales</taxon>
        <taxon>Bacillaceae</taxon>
        <taxon>Neobacillus</taxon>
    </lineage>
</organism>
<keyword evidence="3" id="KW-0472">Membrane</keyword>
<comment type="subcellular location">
    <subcellularLocation>
        <location evidence="1">Endomembrane system</location>
        <topology evidence="1">Multi-pass membrane protein</topology>
    </subcellularLocation>
</comment>
<dbReference type="EMBL" id="CP126114">
    <property type="protein sequence ID" value="WHY85454.1"/>
    <property type="molecule type" value="Genomic_DNA"/>
</dbReference>
<dbReference type="InterPro" id="IPR037185">
    <property type="entry name" value="EmrE-like"/>
</dbReference>
<feature type="domain" description="EamA" evidence="4">
    <location>
        <begin position="6"/>
        <end position="153"/>
    </location>
</feature>
<feature type="transmembrane region" description="Helical" evidence="3">
    <location>
        <begin position="288"/>
        <end position="308"/>
    </location>
</feature>
<feature type="transmembrane region" description="Helical" evidence="3">
    <location>
        <begin position="110"/>
        <end position="131"/>
    </location>
</feature>
<feature type="transmembrane region" description="Helical" evidence="3">
    <location>
        <begin position="7"/>
        <end position="29"/>
    </location>
</feature>
<feature type="transmembrane region" description="Helical" evidence="3">
    <location>
        <begin position="140"/>
        <end position="158"/>
    </location>
</feature>
<dbReference type="InterPro" id="IPR000620">
    <property type="entry name" value="EamA_dom"/>
</dbReference>
<accession>A0AA95SAI8</accession>
<evidence type="ECO:0000256" key="3">
    <source>
        <dbReference type="SAM" id="Phobius"/>
    </source>
</evidence>
<dbReference type="RefSeq" id="WP_066091925.1">
    <property type="nucleotide sequence ID" value="NZ_CP126114.1"/>
</dbReference>
<keyword evidence="6" id="KW-1185">Reference proteome</keyword>
<gene>
    <name evidence="5" type="ORF">QNH39_23030</name>
</gene>
<evidence type="ECO:0000313" key="6">
    <source>
        <dbReference type="Proteomes" id="UP001178288"/>
    </source>
</evidence>
<feature type="transmembrane region" description="Helical" evidence="3">
    <location>
        <begin position="41"/>
        <end position="63"/>
    </location>
</feature>
<comment type="similarity">
    <text evidence="2">Belongs to the EamA transporter family.</text>
</comment>
<dbReference type="Pfam" id="PF00892">
    <property type="entry name" value="EamA"/>
    <property type="match status" value="2"/>
</dbReference>
<dbReference type="Proteomes" id="UP001178288">
    <property type="component" value="Chromosome"/>
</dbReference>
<feature type="transmembrane region" description="Helical" evidence="3">
    <location>
        <begin position="234"/>
        <end position="252"/>
    </location>
</feature>
<feature type="transmembrane region" description="Helical" evidence="3">
    <location>
        <begin position="264"/>
        <end position="282"/>
    </location>
</feature>
<evidence type="ECO:0000256" key="2">
    <source>
        <dbReference type="ARBA" id="ARBA00007362"/>
    </source>
</evidence>
<evidence type="ECO:0000259" key="4">
    <source>
        <dbReference type="Pfam" id="PF00892"/>
    </source>
</evidence>
<reference evidence="5" key="1">
    <citation type="submission" date="2023-05" db="EMBL/GenBank/DDBJ databases">
        <title>Comparative genomics of Bacillaceae isolates and their secondary metabolite potential.</title>
        <authorList>
            <person name="Song L."/>
            <person name="Nielsen L.J."/>
            <person name="Mohite O."/>
            <person name="Xu X."/>
            <person name="Weber T."/>
            <person name="Kovacs A.T."/>
        </authorList>
    </citation>
    <scope>NUCLEOTIDE SEQUENCE</scope>
    <source>
        <strain evidence="5">XLM17</strain>
    </source>
</reference>
<feature type="transmembrane region" description="Helical" evidence="3">
    <location>
        <begin position="164"/>
        <end position="188"/>
    </location>
</feature>
<evidence type="ECO:0000313" key="5">
    <source>
        <dbReference type="EMBL" id="WHY85454.1"/>
    </source>
</evidence>
<feature type="transmembrane region" description="Helical" evidence="3">
    <location>
        <begin position="200"/>
        <end position="222"/>
    </location>
</feature>
<feature type="domain" description="EamA" evidence="4">
    <location>
        <begin position="166"/>
        <end position="305"/>
    </location>
</feature>
<dbReference type="PANTHER" id="PTHR22911:SF137">
    <property type="entry name" value="SOLUTE CARRIER FAMILY 35 MEMBER G2-RELATED"/>
    <property type="match status" value="1"/>
</dbReference>
<dbReference type="SUPFAM" id="SSF103481">
    <property type="entry name" value="Multidrug resistance efflux transporter EmrE"/>
    <property type="match status" value="1"/>
</dbReference>
<dbReference type="AlphaFoldDB" id="A0AA95SAI8"/>
<protein>
    <submittedName>
        <fullName evidence="5">DMT family transporter</fullName>
    </submittedName>
</protein>
<keyword evidence="3" id="KW-0812">Transmembrane</keyword>
<proteinExistence type="inferred from homology"/>
<dbReference type="KEGG" id="nnv:QNH39_23030"/>
<evidence type="ECO:0000256" key="1">
    <source>
        <dbReference type="ARBA" id="ARBA00004127"/>
    </source>
</evidence>
<dbReference type="PANTHER" id="PTHR22911">
    <property type="entry name" value="ACYL-MALONYL CONDENSING ENZYME-RELATED"/>
    <property type="match status" value="1"/>
</dbReference>
<feature type="transmembrane region" description="Helical" evidence="3">
    <location>
        <begin position="84"/>
        <end position="104"/>
    </location>
</feature>
<dbReference type="GO" id="GO:0016020">
    <property type="term" value="C:membrane"/>
    <property type="evidence" value="ECO:0007669"/>
    <property type="project" value="InterPro"/>
</dbReference>
<keyword evidence="3" id="KW-1133">Transmembrane helix</keyword>
<name>A0AA95SAI8_9BACI</name>